<dbReference type="InterPro" id="IPR036779">
    <property type="entry name" value="LysM_dom_sf"/>
</dbReference>
<dbReference type="Gene3D" id="1.10.530.10">
    <property type="match status" value="1"/>
</dbReference>
<evidence type="ECO:0000313" key="4">
    <source>
        <dbReference type="EMBL" id="MCG7979042.1"/>
    </source>
</evidence>
<dbReference type="InterPro" id="IPR000189">
    <property type="entry name" value="Transglyc_AS"/>
</dbReference>
<dbReference type="CDD" id="cd16894">
    <property type="entry name" value="MltD-like"/>
    <property type="match status" value="1"/>
</dbReference>
<accession>A0A9E4NLK1</accession>
<dbReference type="PROSITE" id="PS51257">
    <property type="entry name" value="PROKAR_LIPOPROTEIN"/>
    <property type="match status" value="1"/>
</dbReference>
<feature type="domain" description="LysM" evidence="3">
    <location>
        <begin position="367"/>
        <end position="410"/>
    </location>
</feature>
<feature type="domain" description="LysM" evidence="3">
    <location>
        <begin position="509"/>
        <end position="552"/>
    </location>
</feature>
<dbReference type="PROSITE" id="PS00922">
    <property type="entry name" value="TRANSGLYCOSYLASE"/>
    <property type="match status" value="1"/>
</dbReference>
<dbReference type="Gene3D" id="3.10.350.10">
    <property type="entry name" value="LysM domain"/>
    <property type="match status" value="3"/>
</dbReference>
<proteinExistence type="inferred from homology"/>
<evidence type="ECO:0000256" key="1">
    <source>
        <dbReference type="ARBA" id="ARBA00007734"/>
    </source>
</evidence>
<reference evidence="4" key="1">
    <citation type="journal article" date="2021" name="Proc. Natl. Acad. Sci. U.S.A.">
        <title>Global biogeography of chemosynthetic symbionts reveals both localized and globally distributed symbiont groups. .</title>
        <authorList>
            <person name="Osvatic J.T."/>
            <person name="Wilkins L.G.E."/>
            <person name="Leibrecht L."/>
            <person name="Leray M."/>
            <person name="Zauner S."/>
            <person name="Polzin J."/>
            <person name="Camacho Y."/>
            <person name="Gros O."/>
            <person name="van Gils J.A."/>
            <person name="Eisen J.A."/>
            <person name="Petersen J.M."/>
            <person name="Yuen B."/>
        </authorList>
    </citation>
    <scope>NUCLEOTIDE SEQUENCE</scope>
    <source>
        <strain evidence="4">MAGclacostrist055</strain>
    </source>
</reference>
<dbReference type="PANTHER" id="PTHR33734">
    <property type="entry name" value="LYSM DOMAIN-CONTAINING GPI-ANCHORED PROTEIN 2"/>
    <property type="match status" value="1"/>
</dbReference>
<dbReference type="CDD" id="cd00118">
    <property type="entry name" value="LysM"/>
    <property type="match status" value="3"/>
</dbReference>
<dbReference type="Pfam" id="PF01476">
    <property type="entry name" value="LysM"/>
    <property type="match status" value="3"/>
</dbReference>
<comment type="caution">
    <text evidence="4">The sequence shown here is derived from an EMBL/GenBank/DDBJ whole genome shotgun (WGS) entry which is preliminary data.</text>
</comment>
<feature type="domain" description="LysM" evidence="3">
    <location>
        <begin position="441"/>
        <end position="485"/>
    </location>
</feature>
<gene>
    <name evidence="4" type="ORF">JAY77_12995</name>
</gene>
<dbReference type="SMART" id="SM00257">
    <property type="entry name" value="LysM"/>
    <property type="match status" value="3"/>
</dbReference>
<protein>
    <submittedName>
        <fullName evidence="4">LysM peptidoglycan-binding domain-containing protein</fullName>
    </submittedName>
</protein>
<sequence length="561" mass="63604">MSTTSLKRSMPFFKSPLRIMNLFATCLLAACQSLPNGEATSALQQVPLSPAATQVLQTHPSADESTMTADELPEIAEELQAAVTEMTIAEKPADLWSRMLDGYRLTFPHNPRIDRELNWYKQHPGYIQRIQERSQPYLHFILQEIEKRDIPSEIALLPAVESAYRPFAYSPGRAAGMWQFIPSTGRYYGLKQNWWYDGRRDVVASTHAALDYLQSLSRQFNNDWELALAAYNSGAGTVRSAIRRNQKRGKPTDYWSLKLPDETSAYVPRLLALAEIFRNPQRYEATLLPIADEPYFTTVDIQSQLDLALAAEMADLSIQDLYLLNPGLNRWATDPDGPHRLSLPLDKVETFLQKLETLPAEDRLTWKRYKIKQGDALSVIARKHGTTTKVLRQINKLKGNKIRAGKHLLIPVSSKGLNQYTFSAEQRKAAIQNRSRNGHKQHYTVKPGDSLWKIAKVHSVSHRKLAAWNGMAPGDPLKPGQTLVIWVKKAPASELSLLNLQPSGTQSRLHYRVRRGDSLSRIAQRFKVSVADLKRWNTLGSKYLQPGQRLKLYVDVTEQTL</sequence>
<evidence type="ECO:0000256" key="2">
    <source>
        <dbReference type="SAM" id="SignalP"/>
    </source>
</evidence>
<evidence type="ECO:0000313" key="5">
    <source>
        <dbReference type="Proteomes" id="UP000886674"/>
    </source>
</evidence>
<dbReference type="PROSITE" id="PS51782">
    <property type="entry name" value="LYSM"/>
    <property type="match status" value="3"/>
</dbReference>
<feature type="signal peptide" evidence="2">
    <location>
        <begin position="1"/>
        <end position="29"/>
    </location>
</feature>
<dbReference type="SUPFAM" id="SSF54106">
    <property type="entry name" value="LysM domain"/>
    <property type="match status" value="3"/>
</dbReference>
<dbReference type="GO" id="GO:0016020">
    <property type="term" value="C:membrane"/>
    <property type="evidence" value="ECO:0007669"/>
    <property type="project" value="InterPro"/>
</dbReference>
<evidence type="ECO:0000259" key="3">
    <source>
        <dbReference type="PROSITE" id="PS51782"/>
    </source>
</evidence>
<dbReference type="InterPro" id="IPR023346">
    <property type="entry name" value="Lysozyme-like_dom_sf"/>
</dbReference>
<dbReference type="SUPFAM" id="SSF53955">
    <property type="entry name" value="Lysozyme-like"/>
    <property type="match status" value="1"/>
</dbReference>
<dbReference type="EMBL" id="JAEPCR010000056">
    <property type="protein sequence ID" value="MCG7979042.1"/>
    <property type="molecule type" value="Genomic_DNA"/>
</dbReference>
<dbReference type="AlphaFoldDB" id="A0A9E4NLK1"/>
<dbReference type="Pfam" id="PF01464">
    <property type="entry name" value="SLT"/>
    <property type="match status" value="1"/>
</dbReference>
<name>A0A9E4NLK1_9GAMM</name>
<comment type="similarity">
    <text evidence="1">Belongs to the transglycosylase Slt family.</text>
</comment>
<dbReference type="GO" id="GO:0008932">
    <property type="term" value="F:lytic endotransglycosylase activity"/>
    <property type="evidence" value="ECO:0007669"/>
    <property type="project" value="TreeGrafter"/>
</dbReference>
<dbReference type="InterPro" id="IPR018392">
    <property type="entry name" value="LysM"/>
</dbReference>
<feature type="chain" id="PRO_5038759767" evidence="2">
    <location>
        <begin position="30"/>
        <end position="561"/>
    </location>
</feature>
<organism evidence="4 5">
    <name type="scientific">Candidatus Thiodiazotropha taylori</name>
    <dbReference type="NCBI Taxonomy" id="2792791"/>
    <lineage>
        <taxon>Bacteria</taxon>
        <taxon>Pseudomonadati</taxon>
        <taxon>Pseudomonadota</taxon>
        <taxon>Gammaproteobacteria</taxon>
        <taxon>Chromatiales</taxon>
        <taxon>Sedimenticolaceae</taxon>
        <taxon>Candidatus Thiodiazotropha</taxon>
    </lineage>
</organism>
<dbReference type="Proteomes" id="UP000886674">
    <property type="component" value="Unassembled WGS sequence"/>
</dbReference>
<dbReference type="PANTHER" id="PTHR33734:SF22">
    <property type="entry name" value="MEMBRANE-BOUND LYTIC MUREIN TRANSGLYCOSYLASE D"/>
    <property type="match status" value="1"/>
</dbReference>
<dbReference type="InterPro" id="IPR008258">
    <property type="entry name" value="Transglycosylase_SLT_dom_1"/>
</dbReference>
<dbReference type="GO" id="GO:0000270">
    <property type="term" value="P:peptidoglycan metabolic process"/>
    <property type="evidence" value="ECO:0007669"/>
    <property type="project" value="InterPro"/>
</dbReference>
<keyword evidence="2" id="KW-0732">Signal</keyword>